<evidence type="ECO:0000256" key="6">
    <source>
        <dbReference type="SAM" id="Phobius"/>
    </source>
</evidence>
<sequence>MSVPNLTTDSANQAPLRFGEFVALIASMMALTALGIDSMLPALPAMGDALGVKEPNHRQFIITAYLIGFAVAQLGYGPLSDRFGRRPVLGIALFSYVLTSAVAAISGSFVLLLIARGRWEPPRRERAW</sequence>
<organism evidence="8 9">
    <name type="scientific">Sphingomonas xinjiangensis</name>
    <dbReference type="NCBI Taxonomy" id="643568"/>
    <lineage>
        <taxon>Bacteria</taxon>
        <taxon>Pseudomonadati</taxon>
        <taxon>Pseudomonadota</taxon>
        <taxon>Alphaproteobacteria</taxon>
        <taxon>Sphingomonadales</taxon>
        <taxon>Sphingomonadaceae</taxon>
        <taxon>Sphingomonas</taxon>
    </lineage>
</organism>
<proteinExistence type="predicted"/>
<dbReference type="Pfam" id="PF07690">
    <property type="entry name" value="MFS_1"/>
    <property type="match status" value="1"/>
</dbReference>
<keyword evidence="5 6" id="KW-0472">Membrane</keyword>
<dbReference type="PANTHER" id="PTHR42718">
    <property type="entry name" value="MAJOR FACILITATOR SUPERFAMILY MULTIDRUG TRANSPORTER MFSC"/>
    <property type="match status" value="1"/>
</dbReference>
<dbReference type="PANTHER" id="PTHR42718:SF9">
    <property type="entry name" value="MAJOR FACILITATOR SUPERFAMILY MULTIDRUG TRANSPORTER MFSC"/>
    <property type="match status" value="1"/>
</dbReference>
<dbReference type="InterPro" id="IPR011701">
    <property type="entry name" value="MFS"/>
</dbReference>
<keyword evidence="3 6" id="KW-0812">Transmembrane</keyword>
<evidence type="ECO:0000256" key="5">
    <source>
        <dbReference type="ARBA" id="ARBA00023136"/>
    </source>
</evidence>
<dbReference type="InterPro" id="IPR036259">
    <property type="entry name" value="MFS_trans_sf"/>
</dbReference>
<evidence type="ECO:0000259" key="7">
    <source>
        <dbReference type="PROSITE" id="PS50850"/>
    </source>
</evidence>
<feature type="transmembrane region" description="Helical" evidence="6">
    <location>
        <begin position="20"/>
        <end position="40"/>
    </location>
</feature>
<dbReference type="InterPro" id="IPR020846">
    <property type="entry name" value="MFS_dom"/>
</dbReference>
<evidence type="ECO:0000256" key="3">
    <source>
        <dbReference type="ARBA" id="ARBA00022692"/>
    </source>
</evidence>
<dbReference type="GO" id="GO:0016020">
    <property type="term" value="C:membrane"/>
    <property type="evidence" value="ECO:0007669"/>
    <property type="project" value="UniProtKB-SubCell"/>
</dbReference>
<dbReference type="RefSeq" id="WP_246352484.1">
    <property type="nucleotide sequence ID" value="NZ_JACIJF010000014.1"/>
</dbReference>
<evidence type="ECO:0000313" key="8">
    <source>
        <dbReference type="EMBL" id="MBB5712196.1"/>
    </source>
</evidence>
<gene>
    <name evidence="8" type="ORF">FHT02_003453</name>
</gene>
<dbReference type="Gene3D" id="1.20.1720.10">
    <property type="entry name" value="Multidrug resistance protein D"/>
    <property type="match status" value="1"/>
</dbReference>
<feature type="domain" description="Major facilitator superfamily (MFS) profile" evidence="7">
    <location>
        <begin position="21"/>
        <end position="128"/>
    </location>
</feature>
<name>A0A840YP08_9SPHN</name>
<dbReference type="Proteomes" id="UP000527143">
    <property type="component" value="Unassembled WGS sequence"/>
</dbReference>
<dbReference type="SUPFAM" id="SSF103473">
    <property type="entry name" value="MFS general substrate transporter"/>
    <property type="match status" value="1"/>
</dbReference>
<accession>A0A840YP08</accession>
<dbReference type="PROSITE" id="PS50850">
    <property type="entry name" value="MFS"/>
    <property type="match status" value="1"/>
</dbReference>
<evidence type="ECO:0000256" key="4">
    <source>
        <dbReference type="ARBA" id="ARBA00022989"/>
    </source>
</evidence>
<feature type="transmembrane region" description="Helical" evidence="6">
    <location>
        <begin position="91"/>
        <end position="114"/>
    </location>
</feature>
<evidence type="ECO:0000256" key="1">
    <source>
        <dbReference type="ARBA" id="ARBA00004141"/>
    </source>
</evidence>
<evidence type="ECO:0000256" key="2">
    <source>
        <dbReference type="ARBA" id="ARBA00022448"/>
    </source>
</evidence>
<dbReference type="EMBL" id="JACIJF010000014">
    <property type="protein sequence ID" value="MBB5712196.1"/>
    <property type="molecule type" value="Genomic_DNA"/>
</dbReference>
<reference evidence="8 9" key="1">
    <citation type="submission" date="2020-08" db="EMBL/GenBank/DDBJ databases">
        <title>Genomic Encyclopedia of Type Strains, Phase IV (KMG-IV): sequencing the most valuable type-strain genomes for metagenomic binning, comparative biology and taxonomic classification.</title>
        <authorList>
            <person name="Goeker M."/>
        </authorList>
    </citation>
    <scope>NUCLEOTIDE SEQUENCE [LARGE SCALE GENOMIC DNA]</scope>
    <source>
        <strain evidence="8 9">DSM 26736</strain>
    </source>
</reference>
<keyword evidence="9" id="KW-1185">Reference proteome</keyword>
<dbReference type="AlphaFoldDB" id="A0A840YP08"/>
<evidence type="ECO:0000313" key="9">
    <source>
        <dbReference type="Proteomes" id="UP000527143"/>
    </source>
</evidence>
<comment type="caution">
    <text evidence="8">The sequence shown here is derived from an EMBL/GenBank/DDBJ whole genome shotgun (WGS) entry which is preliminary data.</text>
</comment>
<keyword evidence="2" id="KW-0813">Transport</keyword>
<dbReference type="GO" id="GO:0022857">
    <property type="term" value="F:transmembrane transporter activity"/>
    <property type="evidence" value="ECO:0007669"/>
    <property type="project" value="InterPro"/>
</dbReference>
<protein>
    <submittedName>
        <fullName evidence="8">MFS family permease</fullName>
    </submittedName>
</protein>
<comment type="subcellular location">
    <subcellularLocation>
        <location evidence="1">Membrane</location>
        <topology evidence="1">Multi-pass membrane protein</topology>
    </subcellularLocation>
</comment>
<feature type="transmembrane region" description="Helical" evidence="6">
    <location>
        <begin position="60"/>
        <end position="79"/>
    </location>
</feature>
<keyword evidence="4 6" id="KW-1133">Transmembrane helix</keyword>